<evidence type="ECO:0000313" key="2">
    <source>
        <dbReference type="EMBL" id="SMG57045.1"/>
    </source>
</evidence>
<sequence>MGSQGLAADAVLFGGEMDRRGLVRAPSAYMVPTRLAANNARVASEVCGVDASTVSGYKNSASKKFSQDPSFAADWDTGWKNAAKTVASFQQMKTSSPKDYDEQKSATCSDLQEQMKM</sequence>
<feature type="region of interest" description="Disordered" evidence="1">
    <location>
        <begin position="90"/>
        <end position="117"/>
    </location>
</feature>
<accession>A0A1X7LT92</accession>
<name>A0A1X7LT92_9BURK</name>
<dbReference type="STRING" id="1515439.SAMN06265784_10957"/>
<evidence type="ECO:0000256" key="1">
    <source>
        <dbReference type="SAM" id="MobiDB-lite"/>
    </source>
</evidence>
<proteinExistence type="predicted"/>
<dbReference type="EMBL" id="FXAT01000009">
    <property type="protein sequence ID" value="SMG57045.1"/>
    <property type="molecule type" value="Genomic_DNA"/>
</dbReference>
<dbReference type="Proteomes" id="UP000193228">
    <property type="component" value="Unassembled WGS sequence"/>
</dbReference>
<evidence type="ECO:0000313" key="3">
    <source>
        <dbReference type="Proteomes" id="UP000193228"/>
    </source>
</evidence>
<protein>
    <submittedName>
        <fullName evidence="2">Uncharacterized protein</fullName>
    </submittedName>
</protein>
<gene>
    <name evidence="2" type="ORF">SAMN06265784_10957</name>
</gene>
<organism evidence="2 3">
    <name type="scientific">Paraburkholderia susongensis</name>
    <dbReference type="NCBI Taxonomy" id="1515439"/>
    <lineage>
        <taxon>Bacteria</taxon>
        <taxon>Pseudomonadati</taxon>
        <taxon>Pseudomonadota</taxon>
        <taxon>Betaproteobacteria</taxon>
        <taxon>Burkholderiales</taxon>
        <taxon>Burkholderiaceae</taxon>
        <taxon>Paraburkholderia</taxon>
    </lineage>
</organism>
<dbReference type="AlphaFoldDB" id="A0A1X7LT92"/>
<keyword evidence="3" id="KW-1185">Reference proteome</keyword>
<feature type="compositionally biased region" description="Polar residues" evidence="1">
    <location>
        <begin position="105"/>
        <end position="117"/>
    </location>
</feature>
<reference evidence="3" key="1">
    <citation type="submission" date="2017-04" db="EMBL/GenBank/DDBJ databases">
        <authorList>
            <person name="Varghese N."/>
            <person name="Submissions S."/>
        </authorList>
    </citation>
    <scope>NUCLEOTIDE SEQUENCE [LARGE SCALE GENOMIC DNA]</scope>
    <source>
        <strain evidence="3">LMG 29540</strain>
    </source>
</reference>